<dbReference type="CDD" id="cd01143">
    <property type="entry name" value="YvrC"/>
    <property type="match status" value="1"/>
</dbReference>
<evidence type="ECO:0000313" key="5">
    <source>
        <dbReference type="Proteomes" id="UP001519305"/>
    </source>
</evidence>
<evidence type="ECO:0000313" key="4">
    <source>
        <dbReference type="EMBL" id="MBP2333696.1"/>
    </source>
</evidence>
<dbReference type="Pfam" id="PF01497">
    <property type="entry name" value="Peripla_BP_2"/>
    <property type="match status" value="1"/>
</dbReference>
<reference evidence="4 5" key="1">
    <citation type="submission" date="2021-03" db="EMBL/GenBank/DDBJ databases">
        <title>Sequencing the genomes of 1000 actinobacteria strains.</title>
        <authorList>
            <person name="Klenk H.-P."/>
        </authorList>
    </citation>
    <scope>NUCLEOTIDE SEQUENCE [LARGE SCALE GENOMIC DNA]</scope>
    <source>
        <strain evidence="4 5">DSM 44506</strain>
    </source>
</reference>
<sequence>MFTQPLTGGEHSDRPRFRSMVAAIVGLLLSALALTACGADGDDDAGAGGGDGDGAFPVSVASGAAGSGEEVTIEARPERIVSLSPSATESLFAIDAGDQVVAVDEYSYYPAEAPVVEGLSGHRPNVEAVLTHDPDLVIVSGQDDSLSQGMAAVGVPVLVLPAAEDLGDAYAQIETLGVATGHVGDAAEVVKDMAADIGEAVDSVSAELRDSGLTYYHEVSSDHYSITDHTFLGAVYREFGLASIATGDSGYPQLNAEAIIAADPDLIFLANATSESMTADDIAARPGWDQITAVKNGNITALDEDLASRWGPRLPELFRDIARALSDATVPAAAN</sequence>
<dbReference type="InterPro" id="IPR054828">
    <property type="entry name" value="Vit_B12_bind_prot"/>
</dbReference>
<evidence type="ECO:0000256" key="1">
    <source>
        <dbReference type="ARBA" id="ARBA00008814"/>
    </source>
</evidence>
<protein>
    <submittedName>
        <fullName evidence="4">Iron complex transport system substrate-binding protein</fullName>
    </submittedName>
</protein>
<dbReference type="InterPro" id="IPR002491">
    <property type="entry name" value="ABC_transptr_periplasmic_BD"/>
</dbReference>
<accession>A0ABS4UB28</accession>
<evidence type="ECO:0000256" key="2">
    <source>
        <dbReference type="ARBA" id="ARBA00022729"/>
    </source>
</evidence>
<dbReference type="SUPFAM" id="SSF53807">
    <property type="entry name" value="Helical backbone' metal receptor"/>
    <property type="match status" value="1"/>
</dbReference>
<feature type="domain" description="Fe/B12 periplasmic-binding" evidence="3">
    <location>
        <begin position="79"/>
        <end position="329"/>
    </location>
</feature>
<comment type="similarity">
    <text evidence="1">Belongs to the bacterial solute-binding protein 8 family.</text>
</comment>
<dbReference type="RefSeq" id="WP_244979567.1">
    <property type="nucleotide sequence ID" value="NZ_CP047357.1"/>
</dbReference>
<dbReference type="NCBIfam" id="NF038402">
    <property type="entry name" value="TroA_like"/>
    <property type="match status" value="1"/>
</dbReference>
<dbReference type="PANTHER" id="PTHR30535:SF34">
    <property type="entry name" value="MOLYBDATE-BINDING PROTEIN MOLA"/>
    <property type="match status" value="1"/>
</dbReference>
<dbReference type="PROSITE" id="PS50983">
    <property type="entry name" value="FE_B12_PBP"/>
    <property type="match status" value="1"/>
</dbReference>
<name>A0ABS4UB28_9CORY</name>
<evidence type="ECO:0000259" key="3">
    <source>
        <dbReference type="PROSITE" id="PS50983"/>
    </source>
</evidence>
<proteinExistence type="inferred from homology"/>
<dbReference type="Proteomes" id="UP001519305">
    <property type="component" value="Unassembled WGS sequence"/>
</dbReference>
<dbReference type="PANTHER" id="PTHR30535">
    <property type="entry name" value="VITAMIN B12-BINDING PROTEIN"/>
    <property type="match status" value="1"/>
</dbReference>
<organism evidence="4 5">
    <name type="scientific">Corynebacterium freneyi</name>
    <dbReference type="NCBI Taxonomy" id="134034"/>
    <lineage>
        <taxon>Bacteria</taxon>
        <taxon>Bacillati</taxon>
        <taxon>Actinomycetota</taxon>
        <taxon>Actinomycetes</taxon>
        <taxon>Mycobacteriales</taxon>
        <taxon>Corynebacteriaceae</taxon>
        <taxon>Corynebacterium</taxon>
    </lineage>
</organism>
<gene>
    <name evidence="4" type="ORF">JOF33_002395</name>
</gene>
<keyword evidence="2" id="KW-0732">Signal</keyword>
<comment type="caution">
    <text evidence="4">The sequence shown here is derived from an EMBL/GenBank/DDBJ whole genome shotgun (WGS) entry which is preliminary data.</text>
</comment>
<dbReference type="InterPro" id="IPR050902">
    <property type="entry name" value="ABC_Transporter_SBP"/>
</dbReference>
<dbReference type="EMBL" id="JAGINY010000001">
    <property type="protein sequence ID" value="MBP2333696.1"/>
    <property type="molecule type" value="Genomic_DNA"/>
</dbReference>
<dbReference type="Gene3D" id="3.40.50.1980">
    <property type="entry name" value="Nitrogenase molybdenum iron protein domain"/>
    <property type="match status" value="2"/>
</dbReference>
<keyword evidence="5" id="KW-1185">Reference proteome</keyword>